<sequence>MVQRFRAGGQDEESAEEDDDRDRAGHEDAPFLEMQ</sequence>
<feature type="compositionally biased region" description="Acidic residues" evidence="1">
    <location>
        <begin position="10"/>
        <end position="20"/>
    </location>
</feature>
<dbReference type="KEGG" id="nio:NITINOP_2633"/>
<dbReference type="Proteomes" id="UP000066284">
    <property type="component" value="Chromosome 1"/>
</dbReference>
<dbReference type="AlphaFoldDB" id="A0A0S4KU63"/>
<gene>
    <name evidence="2" type="ORF">NITINOP_2633</name>
</gene>
<organism evidence="2 3">
    <name type="scientific">Candidatus Nitrospira inopinata</name>
    <dbReference type="NCBI Taxonomy" id="1715989"/>
    <lineage>
        <taxon>Bacteria</taxon>
        <taxon>Pseudomonadati</taxon>
        <taxon>Nitrospirota</taxon>
        <taxon>Nitrospiria</taxon>
        <taxon>Nitrospirales</taxon>
        <taxon>Nitrospiraceae</taxon>
        <taxon>Nitrospira</taxon>
    </lineage>
</organism>
<proteinExistence type="predicted"/>
<dbReference type="EMBL" id="LN885086">
    <property type="protein sequence ID" value="CUQ67605.1"/>
    <property type="molecule type" value="Genomic_DNA"/>
</dbReference>
<keyword evidence="3" id="KW-1185">Reference proteome</keyword>
<protein>
    <submittedName>
        <fullName evidence="2">Uncharacterized protein</fullName>
    </submittedName>
</protein>
<feature type="region of interest" description="Disordered" evidence="1">
    <location>
        <begin position="1"/>
        <end position="35"/>
    </location>
</feature>
<evidence type="ECO:0000313" key="3">
    <source>
        <dbReference type="Proteomes" id="UP000066284"/>
    </source>
</evidence>
<evidence type="ECO:0000313" key="2">
    <source>
        <dbReference type="EMBL" id="CUQ67605.1"/>
    </source>
</evidence>
<evidence type="ECO:0000256" key="1">
    <source>
        <dbReference type="SAM" id="MobiDB-lite"/>
    </source>
</evidence>
<accession>A0A0S4KU63</accession>
<reference evidence="3" key="1">
    <citation type="submission" date="2015-09" db="EMBL/GenBank/DDBJ databases">
        <authorList>
            <person name="Daims H."/>
        </authorList>
    </citation>
    <scope>NUCLEOTIDE SEQUENCE [LARGE SCALE GENOMIC DNA]</scope>
</reference>
<name>A0A0S4KU63_9BACT</name>